<evidence type="ECO:0000256" key="10">
    <source>
        <dbReference type="ARBA" id="ARBA00023102"/>
    </source>
</evidence>
<dbReference type="PANTHER" id="PTHR42945:SF1">
    <property type="entry name" value="HISTIDINE BIOSYNTHESIS BIFUNCTIONAL PROTEIN HIS7"/>
    <property type="match status" value="1"/>
</dbReference>
<dbReference type="GO" id="GO:0008270">
    <property type="term" value="F:zinc ion binding"/>
    <property type="evidence" value="ECO:0007669"/>
    <property type="project" value="UniProtKB-UniRule"/>
</dbReference>
<keyword evidence="11" id="KW-0460">Magnesium</keyword>
<dbReference type="Pfam" id="PF01502">
    <property type="entry name" value="PRA-CH"/>
    <property type="match status" value="1"/>
</dbReference>
<gene>
    <name evidence="11" type="primary">hisI</name>
    <name evidence="13" type="ORF">Fuma_01971</name>
</gene>
<comment type="pathway">
    <text evidence="4">Amino-acid biosynthesis; L-histidine biosynthesis; L-histidine from 5-phospho-alpha-D-ribose 1-diphosphate: step 2/9.</text>
</comment>
<organism evidence="13 14">
    <name type="scientific">Fuerstiella marisgermanici</name>
    <dbReference type="NCBI Taxonomy" id="1891926"/>
    <lineage>
        <taxon>Bacteria</taxon>
        <taxon>Pseudomonadati</taxon>
        <taxon>Planctomycetota</taxon>
        <taxon>Planctomycetia</taxon>
        <taxon>Planctomycetales</taxon>
        <taxon>Planctomycetaceae</taxon>
        <taxon>Fuerstiella</taxon>
    </lineage>
</organism>
<accession>A0A1P8WE94</accession>
<proteinExistence type="inferred from homology"/>
<evidence type="ECO:0000256" key="11">
    <source>
        <dbReference type="HAMAP-Rule" id="MF_01021"/>
    </source>
</evidence>
<keyword evidence="11" id="KW-0862">Zinc</keyword>
<feature type="binding site" evidence="11">
    <location>
        <position position="140"/>
    </location>
    <ligand>
        <name>Zn(2+)</name>
        <dbReference type="ChEBI" id="CHEBI:29105"/>
        <note>ligand shared between dimeric partners</note>
    </ligand>
</feature>
<reference evidence="13 14" key="1">
    <citation type="journal article" date="2016" name="Front. Microbiol.">
        <title>Fuerstia marisgermanicae gen. nov., sp. nov., an Unusual Member of the Phylum Planctomycetes from the German Wadden Sea.</title>
        <authorList>
            <person name="Kohn T."/>
            <person name="Heuer A."/>
            <person name="Jogler M."/>
            <person name="Vollmers J."/>
            <person name="Boedeker C."/>
            <person name="Bunk B."/>
            <person name="Rast P."/>
            <person name="Borchert D."/>
            <person name="Glockner I."/>
            <person name="Freese H.M."/>
            <person name="Klenk H.P."/>
            <person name="Overmann J."/>
            <person name="Kaster A.K."/>
            <person name="Rohde M."/>
            <person name="Wiegand S."/>
            <person name="Jogler C."/>
        </authorList>
    </citation>
    <scope>NUCLEOTIDE SEQUENCE [LARGE SCALE GENOMIC DNA]</scope>
    <source>
        <strain evidence="13 14">NH11</strain>
    </source>
</reference>
<dbReference type="InterPro" id="IPR038019">
    <property type="entry name" value="PRib_AMP_CycHydrolase_sf"/>
</dbReference>
<keyword evidence="7 11" id="KW-0963">Cytoplasm</keyword>
<dbReference type="EC" id="3.5.4.19" evidence="11"/>
<feature type="domain" description="Phosphoribosyl-AMP cyclohydrolase" evidence="12">
    <location>
        <begin position="92"/>
        <end position="166"/>
    </location>
</feature>
<keyword evidence="10 11" id="KW-0368">Histidine biosynthesis</keyword>
<keyword evidence="11" id="KW-0479">Metal-binding</keyword>
<dbReference type="STRING" id="1891926.Fuma_01971"/>
<keyword evidence="8 11" id="KW-0028">Amino-acid biosynthesis</keyword>
<dbReference type="AlphaFoldDB" id="A0A1P8WE94"/>
<dbReference type="Proteomes" id="UP000187735">
    <property type="component" value="Chromosome"/>
</dbReference>
<comment type="subcellular location">
    <subcellularLocation>
        <location evidence="11">Cytoplasm</location>
    </subcellularLocation>
</comment>
<feature type="binding site" evidence="11">
    <location>
        <position position="141"/>
    </location>
    <ligand>
        <name>Mg(2+)</name>
        <dbReference type="ChEBI" id="CHEBI:18420"/>
    </ligand>
</feature>
<comment type="function">
    <text evidence="11">Catalyzes the hydrolysis of the adenine ring of phosphoribosyl-AMP.</text>
</comment>
<dbReference type="GO" id="GO:0005737">
    <property type="term" value="C:cytoplasm"/>
    <property type="evidence" value="ECO:0007669"/>
    <property type="project" value="UniProtKB-SubCell"/>
</dbReference>
<keyword evidence="14" id="KW-1185">Reference proteome</keyword>
<comment type="similarity">
    <text evidence="6">In the N-terminal section; belongs to the PRA-CH family.</text>
</comment>
<dbReference type="EMBL" id="CP017641">
    <property type="protein sequence ID" value="APZ92360.1"/>
    <property type="molecule type" value="Genomic_DNA"/>
</dbReference>
<dbReference type="GO" id="GO:0000287">
    <property type="term" value="F:magnesium ion binding"/>
    <property type="evidence" value="ECO:0007669"/>
    <property type="project" value="UniProtKB-UniRule"/>
</dbReference>
<feature type="binding site" evidence="11">
    <location>
        <position position="164"/>
    </location>
    <ligand>
        <name>Zn(2+)</name>
        <dbReference type="ChEBI" id="CHEBI:29105"/>
        <note>ligand shared between dimeric partners</note>
    </ligand>
</feature>
<comment type="similarity">
    <text evidence="11">Belongs to the PRA-CH family.</text>
</comment>
<comment type="catalytic activity">
    <reaction evidence="1 11">
        <text>1-(5-phospho-beta-D-ribosyl)-5'-AMP + H2O = 1-(5-phospho-beta-D-ribosyl)-5-[(5-phospho-beta-D-ribosylamino)methylideneamino]imidazole-4-carboxamide</text>
        <dbReference type="Rhea" id="RHEA:20049"/>
        <dbReference type="ChEBI" id="CHEBI:15377"/>
        <dbReference type="ChEBI" id="CHEBI:58435"/>
        <dbReference type="ChEBI" id="CHEBI:59457"/>
        <dbReference type="EC" id="3.5.4.19"/>
    </reaction>
</comment>
<dbReference type="KEGG" id="fmr:Fuma_01971"/>
<feature type="binding site" evidence="11">
    <location>
        <position position="139"/>
    </location>
    <ligand>
        <name>Mg(2+)</name>
        <dbReference type="ChEBI" id="CHEBI:18420"/>
    </ligand>
</feature>
<comment type="cofactor">
    <cofactor evidence="11">
        <name>Zn(2+)</name>
        <dbReference type="ChEBI" id="CHEBI:29105"/>
    </cofactor>
    <text evidence="11">Binds 1 zinc ion per subunit.</text>
</comment>
<dbReference type="InterPro" id="IPR026660">
    <property type="entry name" value="PRA-CH"/>
</dbReference>
<dbReference type="GO" id="GO:0000105">
    <property type="term" value="P:L-histidine biosynthetic process"/>
    <property type="evidence" value="ECO:0007669"/>
    <property type="project" value="UniProtKB-UniRule"/>
</dbReference>
<feature type="binding site" evidence="11">
    <location>
        <position position="143"/>
    </location>
    <ligand>
        <name>Mg(2+)</name>
        <dbReference type="ChEBI" id="CHEBI:18420"/>
    </ligand>
</feature>
<dbReference type="UniPathway" id="UPA00031">
    <property type="reaction ID" value="UER00008"/>
</dbReference>
<comment type="catalytic activity">
    <reaction evidence="2">
        <text>1-(5-phospho-beta-D-ribosyl)-ATP + H2O = 1-(5-phospho-beta-D-ribosyl)-5'-AMP + diphosphate + H(+)</text>
        <dbReference type="Rhea" id="RHEA:22828"/>
        <dbReference type="ChEBI" id="CHEBI:15377"/>
        <dbReference type="ChEBI" id="CHEBI:15378"/>
        <dbReference type="ChEBI" id="CHEBI:33019"/>
        <dbReference type="ChEBI" id="CHEBI:59457"/>
        <dbReference type="ChEBI" id="CHEBI:73183"/>
        <dbReference type="EC" id="3.6.1.31"/>
    </reaction>
</comment>
<comment type="cofactor">
    <cofactor evidence="11">
        <name>Mg(2+)</name>
        <dbReference type="ChEBI" id="CHEBI:18420"/>
    </cofactor>
    <text evidence="11">Binds 1 Mg(2+) ion per subunit.</text>
</comment>
<dbReference type="FunFam" id="3.10.20.810:FF:000001">
    <property type="entry name" value="Histidine biosynthesis bifunctional protein HisIE"/>
    <property type="match status" value="1"/>
</dbReference>
<feature type="binding site" evidence="11">
    <location>
        <position position="157"/>
    </location>
    <ligand>
        <name>Zn(2+)</name>
        <dbReference type="ChEBI" id="CHEBI:29105"/>
        <note>ligand shared between dimeric partners</note>
    </ligand>
</feature>
<dbReference type="NCBIfam" id="NF000768">
    <property type="entry name" value="PRK00051.1"/>
    <property type="match status" value="1"/>
</dbReference>
<comment type="subunit">
    <text evidence="11">Homodimer.</text>
</comment>
<dbReference type="PANTHER" id="PTHR42945">
    <property type="entry name" value="HISTIDINE BIOSYNTHESIS BIFUNCTIONAL PROTEIN"/>
    <property type="match status" value="1"/>
</dbReference>
<evidence type="ECO:0000313" key="13">
    <source>
        <dbReference type="EMBL" id="APZ92360.1"/>
    </source>
</evidence>
<evidence type="ECO:0000313" key="14">
    <source>
        <dbReference type="Proteomes" id="UP000187735"/>
    </source>
</evidence>
<dbReference type="SUPFAM" id="SSF141734">
    <property type="entry name" value="HisI-like"/>
    <property type="match status" value="1"/>
</dbReference>
<evidence type="ECO:0000256" key="7">
    <source>
        <dbReference type="ARBA" id="ARBA00022490"/>
    </source>
</evidence>
<sequence>MRHRNGAFMAKSGGTVRPIMKFSCVCSVCSGVGHIRLITSRFNNANLLSAFTAFRFAHAERLIMGSPSGPDFSKTELIPAIAQDAATGDVLMMAWMNEEAYHETLKTNRAVYFSRSRQKLWRKGEESGNVQELKAIYFDCDADTLLLKVNQIGGAACHEGYRSCFFRKIDPATGQFSIEGERVFDPAEVYKK</sequence>
<evidence type="ECO:0000256" key="1">
    <source>
        <dbReference type="ARBA" id="ARBA00000024"/>
    </source>
</evidence>
<evidence type="ECO:0000256" key="2">
    <source>
        <dbReference type="ARBA" id="ARBA00001460"/>
    </source>
</evidence>
<dbReference type="InterPro" id="IPR002496">
    <property type="entry name" value="PRib_AMP_CycHydrolase_dom"/>
</dbReference>
<name>A0A1P8WE94_9PLAN</name>
<evidence type="ECO:0000256" key="5">
    <source>
        <dbReference type="ARBA" id="ARBA00007731"/>
    </source>
</evidence>
<evidence type="ECO:0000256" key="8">
    <source>
        <dbReference type="ARBA" id="ARBA00022605"/>
    </source>
</evidence>
<keyword evidence="9 11" id="KW-0378">Hydrolase</keyword>
<protein>
    <recommendedName>
        <fullName evidence="11">Phosphoribosyl-AMP cyclohydrolase</fullName>
        <shortName evidence="11">PRA-CH</shortName>
        <ecNumber evidence="11">3.5.4.19</ecNumber>
    </recommendedName>
</protein>
<dbReference type="GO" id="GO:0004635">
    <property type="term" value="F:phosphoribosyl-AMP cyclohydrolase activity"/>
    <property type="evidence" value="ECO:0007669"/>
    <property type="project" value="UniProtKB-UniRule"/>
</dbReference>
<comment type="pathway">
    <text evidence="3 11">Amino-acid biosynthesis; L-histidine biosynthesis; L-histidine from 5-phospho-alpha-D-ribose 1-diphosphate: step 3/9.</text>
</comment>
<evidence type="ECO:0000256" key="4">
    <source>
        <dbReference type="ARBA" id="ARBA00005204"/>
    </source>
</evidence>
<dbReference type="Gene3D" id="3.10.20.810">
    <property type="entry name" value="Phosphoribosyl-AMP cyclohydrolase"/>
    <property type="match status" value="1"/>
</dbReference>
<comment type="similarity">
    <text evidence="5">In the C-terminal section; belongs to the PRA-PH family.</text>
</comment>
<evidence type="ECO:0000259" key="12">
    <source>
        <dbReference type="Pfam" id="PF01502"/>
    </source>
</evidence>
<dbReference type="HAMAP" id="MF_01021">
    <property type="entry name" value="HisI"/>
    <property type="match status" value="1"/>
</dbReference>
<evidence type="ECO:0000256" key="9">
    <source>
        <dbReference type="ARBA" id="ARBA00022801"/>
    </source>
</evidence>
<evidence type="ECO:0000256" key="3">
    <source>
        <dbReference type="ARBA" id="ARBA00005169"/>
    </source>
</evidence>
<evidence type="ECO:0000256" key="6">
    <source>
        <dbReference type="ARBA" id="ARBA00008299"/>
    </source>
</evidence>
<dbReference type="GO" id="GO:0004636">
    <property type="term" value="F:phosphoribosyl-ATP diphosphatase activity"/>
    <property type="evidence" value="ECO:0007669"/>
    <property type="project" value="UniProtKB-EC"/>
</dbReference>